<gene>
    <name evidence="1" type="ORF">EWV85_08760</name>
</gene>
<dbReference type="Proteomes" id="UP000316443">
    <property type="component" value="Unassembled WGS sequence"/>
</dbReference>
<proteinExistence type="predicted"/>
<comment type="caution">
    <text evidence="1">The sequence shown here is derived from an EMBL/GenBank/DDBJ whole genome shotgun (WGS) entry which is preliminary data.</text>
</comment>
<evidence type="ECO:0000313" key="2">
    <source>
        <dbReference type="Proteomes" id="UP000316443"/>
    </source>
</evidence>
<organism evidence="1 2">
    <name type="scientific">Microcystis aeruginosa Ma_QC_C_20070703_M131</name>
    <dbReference type="NCBI Taxonomy" id="2486263"/>
    <lineage>
        <taxon>Bacteria</taxon>
        <taxon>Bacillati</taxon>
        <taxon>Cyanobacteriota</taxon>
        <taxon>Cyanophyceae</taxon>
        <taxon>Oscillatoriophycideae</taxon>
        <taxon>Chroococcales</taxon>
        <taxon>Microcystaceae</taxon>
        <taxon>Microcystis</taxon>
    </lineage>
</organism>
<dbReference type="EMBL" id="SFCA01000093">
    <property type="protein sequence ID" value="TRT55802.1"/>
    <property type="molecule type" value="Genomic_DNA"/>
</dbReference>
<protein>
    <submittedName>
        <fullName evidence="1">Uncharacterized protein</fullName>
    </submittedName>
</protein>
<sequence length="72" mass="8369">MKKYPFSHRKITNRITEHKRSKLIGIPSTSLNIHKDQYIETDFDLVTTSLANAFFQTNLETGLYNHGSRSKK</sequence>
<dbReference type="AlphaFoldDB" id="A0A551Y4B1"/>
<accession>A0A551Y4B1</accession>
<evidence type="ECO:0000313" key="1">
    <source>
        <dbReference type="EMBL" id="TRT55802.1"/>
    </source>
</evidence>
<name>A0A551Y4B1_MICAE</name>
<reference evidence="1 2" key="1">
    <citation type="submission" date="2019-01" db="EMBL/GenBank/DDBJ databases">
        <title>Coherence of Microcystis species and biogeography revealed through population genomics.</title>
        <authorList>
            <person name="Perez-Carrascal O.M."/>
            <person name="Terrat Y."/>
            <person name="Giani A."/>
            <person name="Fortin N."/>
            <person name="Tromas N."/>
            <person name="Shapiro B.J."/>
        </authorList>
    </citation>
    <scope>NUCLEOTIDE SEQUENCE [LARGE SCALE GENOMIC DNA]</scope>
    <source>
        <strain evidence="1">Ma_QC_C_20070703_M131</strain>
    </source>
</reference>